<proteinExistence type="predicted"/>
<sequence>MTYTELNSKLCLISELNRTHQEEYSEGLSNVISAADSVIVPFTVNTIITISMAGVLAPTALCPIYATWAKTKLLCDGMFYHQREPHLIYTLYSSILNYDNLSRNVVRRRPGAGLEPQRRKRSFKTETAAADENTSIHFRIDEHVPQTKETFSDASKIRR</sequence>
<organism evidence="1 2">
    <name type="scientific">Eumeta variegata</name>
    <name type="common">Bagworm moth</name>
    <name type="synonym">Eumeta japonica</name>
    <dbReference type="NCBI Taxonomy" id="151549"/>
    <lineage>
        <taxon>Eukaryota</taxon>
        <taxon>Metazoa</taxon>
        <taxon>Ecdysozoa</taxon>
        <taxon>Arthropoda</taxon>
        <taxon>Hexapoda</taxon>
        <taxon>Insecta</taxon>
        <taxon>Pterygota</taxon>
        <taxon>Neoptera</taxon>
        <taxon>Endopterygota</taxon>
        <taxon>Lepidoptera</taxon>
        <taxon>Glossata</taxon>
        <taxon>Ditrysia</taxon>
        <taxon>Tineoidea</taxon>
        <taxon>Psychidae</taxon>
        <taxon>Oiketicinae</taxon>
        <taxon>Eumeta</taxon>
    </lineage>
</organism>
<gene>
    <name evidence="1" type="ORF">EVAR_94294_1</name>
</gene>
<evidence type="ECO:0000313" key="2">
    <source>
        <dbReference type="Proteomes" id="UP000299102"/>
    </source>
</evidence>
<reference evidence="1 2" key="1">
    <citation type="journal article" date="2019" name="Commun. Biol.">
        <title>The bagworm genome reveals a unique fibroin gene that provides high tensile strength.</title>
        <authorList>
            <person name="Kono N."/>
            <person name="Nakamura H."/>
            <person name="Ohtoshi R."/>
            <person name="Tomita M."/>
            <person name="Numata K."/>
            <person name="Arakawa K."/>
        </authorList>
    </citation>
    <scope>NUCLEOTIDE SEQUENCE [LARGE SCALE GENOMIC DNA]</scope>
</reference>
<dbReference type="EMBL" id="BGZK01000168">
    <property type="protein sequence ID" value="GBP25000.1"/>
    <property type="molecule type" value="Genomic_DNA"/>
</dbReference>
<dbReference type="AlphaFoldDB" id="A0A4C1UFS8"/>
<evidence type="ECO:0000313" key="1">
    <source>
        <dbReference type="EMBL" id="GBP25000.1"/>
    </source>
</evidence>
<keyword evidence="2" id="KW-1185">Reference proteome</keyword>
<name>A0A4C1UFS8_EUMVA</name>
<dbReference type="Proteomes" id="UP000299102">
    <property type="component" value="Unassembled WGS sequence"/>
</dbReference>
<protein>
    <submittedName>
        <fullName evidence="1">Uncharacterized protein</fullName>
    </submittedName>
</protein>
<accession>A0A4C1UFS8</accession>
<comment type="caution">
    <text evidence="1">The sequence shown here is derived from an EMBL/GenBank/DDBJ whole genome shotgun (WGS) entry which is preliminary data.</text>
</comment>